<feature type="signal peptide" evidence="1">
    <location>
        <begin position="1"/>
        <end position="29"/>
    </location>
</feature>
<keyword evidence="1" id="KW-0732">Signal</keyword>
<sequence>MASKSSLISLFTLSLLLLTHFSLLYYAIAEETRNKTSSSFEFLEHLKGRHEGEVKSINNLENNHENFGYLELNYKNHNHSNDDDFDDFLEDDIKTLTSSGYYGAALIWLLYGLKGHDG</sequence>
<evidence type="ECO:0000256" key="1">
    <source>
        <dbReference type="SAM" id="SignalP"/>
    </source>
</evidence>
<reference evidence="2 3" key="1">
    <citation type="journal article" date="2018" name="Nat. Genet.">
        <title>The Rosa genome provides new insights in the design of modern roses.</title>
        <authorList>
            <person name="Bendahmane M."/>
        </authorList>
    </citation>
    <scope>NUCLEOTIDE SEQUENCE [LARGE SCALE GENOMIC DNA]</scope>
    <source>
        <strain evidence="3">cv. Old Blush</strain>
    </source>
</reference>
<gene>
    <name evidence="2" type="ORF">RchiOBHm_Chr2g0134151</name>
</gene>
<dbReference type="AlphaFoldDB" id="A0A2P6RVR1"/>
<dbReference type="STRING" id="74649.A0A2P6RVR1"/>
<protein>
    <submittedName>
        <fullName evidence="2">Uncharacterized protein</fullName>
    </submittedName>
</protein>
<feature type="chain" id="PRO_5015146682" evidence="1">
    <location>
        <begin position="30"/>
        <end position="118"/>
    </location>
</feature>
<evidence type="ECO:0000313" key="3">
    <source>
        <dbReference type="Proteomes" id="UP000238479"/>
    </source>
</evidence>
<comment type="caution">
    <text evidence="2">The sequence shown here is derived from an EMBL/GenBank/DDBJ whole genome shotgun (WGS) entry which is preliminary data.</text>
</comment>
<organism evidence="2 3">
    <name type="scientific">Rosa chinensis</name>
    <name type="common">China rose</name>
    <dbReference type="NCBI Taxonomy" id="74649"/>
    <lineage>
        <taxon>Eukaryota</taxon>
        <taxon>Viridiplantae</taxon>
        <taxon>Streptophyta</taxon>
        <taxon>Embryophyta</taxon>
        <taxon>Tracheophyta</taxon>
        <taxon>Spermatophyta</taxon>
        <taxon>Magnoliopsida</taxon>
        <taxon>eudicotyledons</taxon>
        <taxon>Gunneridae</taxon>
        <taxon>Pentapetalae</taxon>
        <taxon>rosids</taxon>
        <taxon>fabids</taxon>
        <taxon>Rosales</taxon>
        <taxon>Rosaceae</taxon>
        <taxon>Rosoideae</taxon>
        <taxon>Rosoideae incertae sedis</taxon>
        <taxon>Rosa</taxon>
    </lineage>
</organism>
<evidence type="ECO:0000313" key="2">
    <source>
        <dbReference type="EMBL" id="PRQ50520.1"/>
    </source>
</evidence>
<proteinExistence type="predicted"/>
<dbReference type="EMBL" id="PDCK01000040">
    <property type="protein sequence ID" value="PRQ50520.1"/>
    <property type="molecule type" value="Genomic_DNA"/>
</dbReference>
<keyword evidence="3" id="KW-1185">Reference proteome</keyword>
<accession>A0A2P6RVR1</accession>
<dbReference type="Proteomes" id="UP000238479">
    <property type="component" value="Chromosome 2"/>
</dbReference>
<dbReference type="Gramene" id="PRQ50520">
    <property type="protein sequence ID" value="PRQ50520"/>
    <property type="gene ID" value="RchiOBHm_Chr2g0134151"/>
</dbReference>
<name>A0A2P6RVR1_ROSCH</name>